<dbReference type="AlphaFoldDB" id="A0A1B6NP78"/>
<dbReference type="EMBL" id="AYSL01001943">
    <property type="protein sequence ID" value="KTF05186.1"/>
    <property type="molecule type" value="Genomic_DNA"/>
</dbReference>
<name>A0A1B6NP78_9ZZZZ</name>
<sequence>MRRAAPSSEFLTEPYALLLVNARDLLWIVFGFLD</sequence>
<accession>A0A1B6NP78</accession>
<comment type="caution">
    <text evidence="1">The sequence shown here is derived from an EMBL/GenBank/DDBJ whole genome shotgun (WGS) entry which is preliminary data.</text>
</comment>
<reference evidence="1" key="1">
    <citation type="submission" date="2013-11" db="EMBL/GenBank/DDBJ databases">
        <title>Microbial diversity, functional groups and degradation webs in Northern and Southern Mediterranean and Red Sea marine crude oil polluted sites.</title>
        <authorList>
            <person name="Daffonchio D."/>
            <person name="Mapelli F."/>
            <person name="Ferrer M."/>
            <person name="Richter M."/>
            <person name="Cherif A."/>
            <person name="Malkawi H.I."/>
            <person name="Yakimov M.M."/>
            <person name="Abdel-Fattah Y.R."/>
            <person name="Blaghen M."/>
            <person name="Golyshin P.N."/>
            <person name="Kalogerakis N."/>
            <person name="Boon N."/>
            <person name="Magagnini M."/>
            <person name="Fava F."/>
        </authorList>
    </citation>
    <scope>NUCLEOTIDE SEQUENCE</scope>
</reference>
<gene>
    <name evidence="1" type="ORF">MGSAQ_003318</name>
</gene>
<protein>
    <submittedName>
        <fullName evidence="1">Uncharacterized protein</fullName>
    </submittedName>
</protein>
<organism evidence="1">
    <name type="scientific">marine sediment metagenome</name>
    <dbReference type="NCBI Taxonomy" id="412755"/>
    <lineage>
        <taxon>unclassified sequences</taxon>
        <taxon>metagenomes</taxon>
        <taxon>ecological metagenomes</taxon>
    </lineage>
</organism>
<evidence type="ECO:0000313" key="1">
    <source>
        <dbReference type="EMBL" id="KTF05186.1"/>
    </source>
</evidence>
<proteinExistence type="predicted"/>